<dbReference type="Pfam" id="PF13767">
    <property type="entry name" value="DUF4168"/>
    <property type="match status" value="1"/>
</dbReference>
<comment type="caution">
    <text evidence="4">The sequence shown here is derived from an EMBL/GenBank/DDBJ whole genome shotgun (WGS) entry which is preliminary data.</text>
</comment>
<keyword evidence="2" id="KW-0732">Signal</keyword>
<evidence type="ECO:0000256" key="2">
    <source>
        <dbReference type="SAM" id="SignalP"/>
    </source>
</evidence>
<gene>
    <name evidence="4" type="ORF">ACFVKH_03410</name>
</gene>
<reference evidence="4 5" key="1">
    <citation type="submission" date="2024-10" db="EMBL/GenBank/DDBJ databases">
        <authorList>
            <person name="Ratan Roy A."/>
            <person name="Morales Sandoval P.H."/>
            <person name="De Los Santos Villalobos S."/>
            <person name="Chakraborty S."/>
            <person name="Mukherjee J."/>
        </authorList>
    </citation>
    <scope>NUCLEOTIDE SEQUENCE [LARGE SCALE GENOMIC DNA]</scope>
    <source>
        <strain evidence="4 5">S1</strain>
    </source>
</reference>
<protein>
    <submittedName>
        <fullName evidence="4">DUF4168 domain-containing protein</fullName>
    </submittedName>
</protein>
<keyword evidence="5" id="KW-1185">Reference proteome</keyword>
<evidence type="ECO:0000313" key="4">
    <source>
        <dbReference type="EMBL" id="MFE4105311.1"/>
    </source>
</evidence>
<dbReference type="Proteomes" id="UP001600165">
    <property type="component" value="Unassembled WGS sequence"/>
</dbReference>
<evidence type="ECO:0000259" key="3">
    <source>
        <dbReference type="Pfam" id="PF13767"/>
    </source>
</evidence>
<dbReference type="EMBL" id="JBHZOL010000021">
    <property type="protein sequence ID" value="MFE4105311.1"/>
    <property type="molecule type" value="Genomic_DNA"/>
</dbReference>
<proteinExistence type="predicted"/>
<feature type="chain" id="PRO_5047070433" evidence="2">
    <location>
        <begin position="36"/>
        <end position="148"/>
    </location>
</feature>
<organism evidence="4 5">
    <name type="scientific">Almyronema epifaneia S1</name>
    <dbReference type="NCBI Taxonomy" id="2991925"/>
    <lineage>
        <taxon>Bacteria</taxon>
        <taxon>Bacillati</taxon>
        <taxon>Cyanobacteriota</taxon>
        <taxon>Cyanophyceae</taxon>
        <taxon>Nodosilineales</taxon>
        <taxon>Nodosilineaceae</taxon>
        <taxon>Almyronema</taxon>
        <taxon>Almyronema epifaneia</taxon>
    </lineage>
</organism>
<sequence>MSQLQHFKHLKSLNQRFLGLLLSIALLLPMSPAWAVASISPEPATLAVPAVSELGLTANDISSEKVSQFVQAYLQVVELIDQRENELQSAETESETLQLQQEIQTEAFSLITQAGLTQPEYWQLLGLANSDMEFRERILAQLEEATSS</sequence>
<feature type="domain" description="DUF4168" evidence="3">
    <location>
        <begin position="62"/>
        <end position="138"/>
    </location>
</feature>
<dbReference type="RefSeq" id="WP_377961624.1">
    <property type="nucleotide sequence ID" value="NZ_JBHZOL010000021.1"/>
</dbReference>
<evidence type="ECO:0000313" key="5">
    <source>
        <dbReference type="Proteomes" id="UP001600165"/>
    </source>
</evidence>
<accession>A0ABW6IAZ7</accession>
<name>A0ABW6IAZ7_9CYAN</name>
<evidence type="ECO:0000256" key="1">
    <source>
        <dbReference type="SAM" id="Coils"/>
    </source>
</evidence>
<feature type="coiled-coil region" evidence="1">
    <location>
        <begin position="73"/>
        <end position="100"/>
    </location>
</feature>
<keyword evidence="1" id="KW-0175">Coiled coil</keyword>
<feature type="signal peptide" evidence="2">
    <location>
        <begin position="1"/>
        <end position="35"/>
    </location>
</feature>
<dbReference type="InterPro" id="IPR025433">
    <property type="entry name" value="DUF4168"/>
</dbReference>